<organism evidence="1 2">
    <name type="scientific">Agaricus bisporus var. burnettii (strain JB137-S8 / ATCC MYA-4627 / FGSC 10392)</name>
    <name type="common">White button mushroom</name>
    <dbReference type="NCBI Taxonomy" id="597362"/>
    <lineage>
        <taxon>Eukaryota</taxon>
        <taxon>Fungi</taxon>
        <taxon>Dikarya</taxon>
        <taxon>Basidiomycota</taxon>
        <taxon>Agaricomycotina</taxon>
        <taxon>Agaricomycetes</taxon>
        <taxon>Agaricomycetidae</taxon>
        <taxon>Agaricales</taxon>
        <taxon>Agaricineae</taxon>
        <taxon>Agaricaceae</taxon>
        <taxon>Agaricus</taxon>
    </lineage>
</organism>
<dbReference type="KEGG" id="abp:AGABI1DRAFT112995"/>
<keyword evidence="2" id="KW-1185">Reference proteome</keyword>
<proteinExistence type="predicted"/>
<dbReference type="EMBL" id="JH971388">
    <property type="protein sequence ID" value="EKM81331.1"/>
    <property type="molecule type" value="Genomic_DNA"/>
</dbReference>
<dbReference type="RefSeq" id="XP_007328771.1">
    <property type="nucleotide sequence ID" value="XM_007328709.1"/>
</dbReference>
<reference evidence="2" key="1">
    <citation type="journal article" date="2012" name="Proc. Natl. Acad. Sci. U.S.A.">
        <title>Genome sequence of the button mushroom Agaricus bisporus reveals mechanisms governing adaptation to a humic-rich ecological niche.</title>
        <authorList>
            <person name="Morin E."/>
            <person name="Kohler A."/>
            <person name="Baker A.R."/>
            <person name="Foulongne-Oriol M."/>
            <person name="Lombard V."/>
            <person name="Nagy L.G."/>
            <person name="Ohm R.A."/>
            <person name="Patyshakuliyeva A."/>
            <person name="Brun A."/>
            <person name="Aerts A.L."/>
            <person name="Bailey A.M."/>
            <person name="Billette C."/>
            <person name="Coutinho P.M."/>
            <person name="Deakin G."/>
            <person name="Doddapaneni H."/>
            <person name="Floudas D."/>
            <person name="Grimwood J."/>
            <person name="Hilden K."/>
            <person name="Kuees U."/>
            <person name="LaButti K.M."/>
            <person name="Lapidus A."/>
            <person name="Lindquist E.A."/>
            <person name="Lucas S.M."/>
            <person name="Murat C."/>
            <person name="Riley R.W."/>
            <person name="Salamov A.A."/>
            <person name="Schmutz J."/>
            <person name="Subramanian V."/>
            <person name="Woesten H.A.B."/>
            <person name="Xu J."/>
            <person name="Eastwood D.C."/>
            <person name="Foster G.D."/>
            <person name="Sonnenberg A.S."/>
            <person name="Cullen D."/>
            <person name="de Vries R.P."/>
            <person name="Lundell T."/>
            <person name="Hibbett D.S."/>
            <person name="Henrissat B."/>
            <person name="Burton K.S."/>
            <person name="Kerrigan R.W."/>
            <person name="Challen M.P."/>
            <person name="Grigoriev I.V."/>
            <person name="Martin F."/>
        </authorList>
    </citation>
    <scope>NUCLEOTIDE SEQUENCE [LARGE SCALE GENOMIC DNA]</scope>
    <source>
        <strain evidence="2">JB137-S8 / ATCC MYA-4627 / FGSC 10392</strain>
    </source>
</reference>
<dbReference type="OrthoDB" id="3198211at2759"/>
<dbReference type="OMA" id="IVNICQD"/>
<dbReference type="InParanoid" id="K5X0J9"/>
<protein>
    <submittedName>
        <fullName evidence="1">Uncharacterized protein</fullName>
    </submittedName>
</protein>
<accession>K5X0J9</accession>
<dbReference type="GeneID" id="18823841"/>
<evidence type="ECO:0000313" key="2">
    <source>
        <dbReference type="Proteomes" id="UP000008493"/>
    </source>
</evidence>
<evidence type="ECO:0000313" key="1">
    <source>
        <dbReference type="EMBL" id="EKM81331.1"/>
    </source>
</evidence>
<name>K5X0J9_AGABU</name>
<dbReference type="Proteomes" id="UP000008493">
    <property type="component" value="Unassembled WGS sequence"/>
</dbReference>
<sequence>MAADAPPTVYKEAPILIEWDSLPEEDQFKQQEAMTKFLEEPGTIEKFLADCKKIGQKAAAIEVDFRTVLTGFSSFAANYGAYCPDVVTSYLPRWVAMMNRWTGGLLWSSRALAIETADSLTDYGRVLALIADIKTQSELEGAQRALRDYVDKHPISVVTQVVDGFKNLGIDLQDFSDDFAKYVGTFSVSSSATLTLEASIKSIIQCQATFADLNEKVQKSAMALGCSSVFGILPDIPVSSIGQYVVQRNEVQVNLVKTKSGIINSTTDSIIEIIIRYYALLAMQAEFEQYKPNIVNICQDLSTFASVWAFATEQAIEINVALNEGMEVLTRKKFQLKLELLIVQIQPLREGLRTYAAQI</sequence>
<gene>
    <name evidence="1" type="ORF">AGABI1DRAFT_112995</name>
</gene>
<dbReference type="HOGENOM" id="CLU_051707_0_0_1"/>
<dbReference type="AlphaFoldDB" id="K5X0J9"/>